<feature type="region of interest" description="Disordered" evidence="1">
    <location>
        <begin position="1"/>
        <end position="66"/>
    </location>
</feature>
<dbReference type="AlphaFoldDB" id="A0A9E7EGE1"/>
<organism evidence="3 4">
    <name type="scientific">Musa troglodytarum</name>
    <name type="common">fe'i banana</name>
    <dbReference type="NCBI Taxonomy" id="320322"/>
    <lineage>
        <taxon>Eukaryota</taxon>
        <taxon>Viridiplantae</taxon>
        <taxon>Streptophyta</taxon>
        <taxon>Embryophyta</taxon>
        <taxon>Tracheophyta</taxon>
        <taxon>Spermatophyta</taxon>
        <taxon>Magnoliopsida</taxon>
        <taxon>Liliopsida</taxon>
        <taxon>Zingiberales</taxon>
        <taxon>Musaceae</taxon>
        <taxon>Musa</taxon>
    </lineage>
</organism>
<keyword evidence="2" id="KW-0472">Membrane</keyword>
<gene>
    <name evidence="3" type="ORF">MUK42_09681</name>
</gene>
<evidence type="ECO:0000313" key="3">
    <source>
        <dbReference type="EMBL" id="URD75807.1"/>
    </source>
</evidence>
<evidence type="ECO:0000313" key="4">
    <source>
        <dbReference type="Proteomes" id="UP001055439"/>
    </source>
</evidence>
<proteinExistence type="predicted"/>
<dbReference type="Proteomes" id="UP001055439">
    <property type="component" value="Chromosome 1"/>
</dbReference>
<evidence type="ECO:0000256" key="2">
    <source>
        <dbReference type="SAM" id="Phobius"/>
    </source>
</evidence>
<protein>
    <submittedName>
        <fullName evidence="3">Uncharacterized protein</fullName>
    </submittedName>
</protein>
<dbReference type="PANTHER" id="PTHR37741">
    <property type="entry name" value="TRANSMEMBRANE PROTEIN"/>
    <property type="match status" value="1"/>
</dbReference>
<keyword evidence="4" id="KW-1185">Reference proteome</keyword>
<dbReference type="EMBL" id="CP097502">
    <property type="protein sequence ID" value="URD75807.1"/>
    <property type="molecule type" value="Genomic_DNA"/>
</dbReference>
<sequence length="98" mass="10246">MASTTAMAGDDRAFPPANPAQELNRKKPDEFPVDPISSDVATAKQCKEEAEARPRSGAAAEGEKSDLGSRLMSVLMISGVVIAAAGVAFLVTKKLKQT</sequence>
<evidence type="ECO:0000256" key="1">
    <source>
        <dbReference type="SAM" id="MobiDB-lite"/>
    </source>
</evidence>
<keyword evidence="2" id="KW-1133">Transmembrane helix</keyword>
<feature type="transmembrane region" description="Helical" evidence="2">
    <location>
        <begin position="71"/>
        <end position="92"/>
    </location>
</feature>
<reference evidence="3" key="1">
    <citation type="submission" date="2022-05" db="EMBL/GenBank/DDBJ databases">
        <title>The Musa troglodytarum L. genome provides insights into the mechanism of non-climacteric behaviour and enrichment of carotenoids.</title>
        <authorList>
            <person name="Wang J."/>
        </authorList>
    </citation>
    <scope>NUCLEOTIDE SEQUENCE</scope>
    <source>
        <tissue evidence="3">Leaf</tissue>
    </source>
</reference>
<accession>A0A9E7EGE1</accession>
<dbReference type="OrthoDB" id="1933396at2759"/>
<keyword evidence="2" id="KW-0812">Transmembrane</keyword>
<feature type="compositionally biased region" description="Basic and acidic residues" evidence="1">
    <location>
        <begin position="45"/>
        <end position="54"/>
    </location>
</feature>
<name>A0A9E7EGE1_9LILI</name>
<dbReference type="PANTHER" id="PTHR37741:SF1">
    <property type="entry name" value="TRANSMEMBRANE PROTEIN"/>
    <property type="match status" value="1"/>
</dbReference>